<evidence type="ECO:0000313" key="7">
    <source>
        <dbReference type="Proteomes" id="UP000179807"/>
    </source>
</evidence>
<gene>
    <name evidence="6" type="ORF">TRFO_01400</name>
</gene>
<keyword evidence="2 4" id="KW-0863">Zinc-finger</keyword>
<reference evidence="6" key="1">
    <citation type="submission" date="2016-10" db="EMBL/GenBank/DDBJ databases">
        <authorList>
            <person name="Benchimol M."/>
            <person name="Almeida L.G."/>
            <person name="Vasconcelos A.T."/>
            <person name="Perreira-Neves A."/>
            <person name="Rosa I.A."/>
            <person name="Tasca T."/>
            <person name="Bogo M.R."/>
            <person name="de Souza W."/>
        </authorList>
    </citation>
    <scope>NUCLEOTIDE SEQUENCE [LARGE SCALE GENOMIC DNA]</scope>
    <source>
        <strain evidence="6">K</strain>
    </source>
</reference>
<dbReference type="PANTHER" id="PTHR10782:SF4">
    <property type="entry name" value="TONALLI, ISOFORM E"/>
    <property type="match status" value="1"/>
</dbReference>
<evidence type="ECO:0000313" key="6">
    <source>
        <dbReference type="EMBL" id="OHT07227.1"/>
    </source>
</evidence>
<evidence type="ECO:0000259" key="5">
    <source>
        <dbReference type="PROSITE" id="PS51044"/>
    </source>
</evidence>
<evidence type="ECO:0000256" key="4">
    <source>
        <dbReference type="PROSITE-ProRule" id="PRU00452"/>
    </source>
</evidence>
<dbReference type="GO" id="GO:0000785">
    <property type="term" value="C:chromatin"/>
    <property type="evidence" value="ECO:0007669"/>
    <property type="project" value="TreeGrafter"/>
</dbReference>
<keyword evidence="3" id="KW-0862">Zinc</keyword>
<dbReference type="AlphaFoldDB" id="A0A1J4K7P9"/>
<evidence type="ECO:0000256" key="3">
    <source>
        <dbReference type="ARBA" id="ARBA00022833"/>
    </source>
</evidence>
<dbReference type="Pfam" id="PF02891">
    <property type="entry name" value="zf-MIZ"/>
    <property type="match status" value="1"/>
</dbReference>
<feature type="domain" description="SP-RING-type" evidence="5">
    <location>
        <begin position="88"/>
        <end position="177"/>
    </location>
</feature>
<dbReference type="PANTHER" id="PTHR10782">
    <property type="entry name" value="ZINC FINGER MIZ DOMAIN-CONTAINING PROTEIN"/>
    <property type="match status" value="1"/>
</dbReference>
<name>A0A1J4K7P9_9EUKA</name>
<proteinExistence type="predicted"/>
<evidence type="ECO:0000256" key="2">
    <source>
        <dbReference type="ARBA" id="ARBA00022771"/>
    </source>
</evidence>
<organism evidence="6 7">
    <name type="scientific">Tritrichomonas foetus</name>
    <dbReference type="NCBI Taxonomy" id="1144522"/>
    <lineage>
        <taxon>Eukaryota</taxon>
        <taxon>Metamonada</taxon>
        <taxon>Parabasalia</taxon>
        <taxon>Tritrichomonadida</taxon>
        <taxon>Tritrichomonadidae</taxon>
        <taxon>Tritrichomonas</taxon>
    </lineage>
</organism>
<dbReference type="GeneID" id="94824782"/>
<dbReference type="RefSeq" id="XP_068360363.1">
    <property type="nucleotide sequence ID" value="XM_068490078.1"/>
</dbReference>
<protein>
    <recommendedName>
        <fullName evidence="5">SP-RING-type domain-containing protein</fullName>
    </recommendedName>
</protein>
<dbReference type="InterPro" id="IPR013083">
    <property type="entry name" value="Znf_RING/FYVE/PHD"/>
</dbReference>
<dbReference type="Proteomes" id="UP000179807">
    <property type="component" value="Unassembled WGS sequence"/>
</dbReference>
<dbReference type="GO" id="GO:0016925">
    <property type="term" value="P:protein sumoylation"/>
    <property type="evidence" value="ECO:0007669"/>
    <property type="project" value="TreeGrafter"/>
</dbReference>
<evidence type="ECO:0000256" key="1">
    <source>
        <dbReference type="ARBA" id="ARBA00022723"/>
    </source>
</evidence>
<dbReference type="EMBL" id="MLAK01000704">
    <property type="protein sequence ID" value="OHT07227.1"/>
    <property type="molecule type" value="Genomic_DNA"/>
</dbReference>
<dbReference type="VEuPathDB" id="TrichDB:TRFO_01400"/>
<sequence length="177" mass="20811">MNRRFSFNQERYNIGSSYNAFDQMLINHPETSSPGSFPKMNMNHQMNMMSIFPQPIIEERREIKFENYKFTDKPPTLPTVFIDGKFVDVNDIVQQIVYNRPPAPHIPNNEMLTNVCPLSFCPITCPSRGVFCLHSQCFDLRSFLLLQSDENWLCPICRTPITWNSLRYDPAFFLRIF</sequence>
<dbReference type="PROSITE" id="PS51044">
    <property type="entry name" value="ZF_SP_RING"/>
    <property type="match status" value="1"/>
</dbReference>
<comment type="caution">
    <text evidence="6">The sequence shown here is derived from an EMBL/GenBank/DDBJ whole genome shotgun (WGS) entry which is preliminary data.</text>
</comment>
<dbReference type="OrthoDB" id="28127at2759"/>
<keyword evidence="7" id="KW-1185">Reference proteome</keyword>
<keyword evidence="1" id="KW-0479">Metal-binding</keyword>
<dbReference type="GO" id="GO:0008270">
    <property type="term" value="F:zinc ion binding"/>
    <property type="evidence" value="ECO:0007669"/>
    <property type="project" value="UniProtKB-KW"/>
</dbReference>
<dbReference type="InterPro" id="IPR004181">
    <property type="entry name" value="Znf_MIZ"/>
</dbReference>
<dbReference type="Gene3D" id="3.30.40.10">
    <property type="entry name" value="Zinc/RING finger domain, C3HC4 (zinc finger)"/>
    <property type="match status" value="1"/>
</dbReference>
<accession>A0A1J4K7P9</accession>
<dbReference type="GO" id="GO:0061665">
    <property type="term" value="F:SUMO ligase activity"/>
    <property type="evidence" value="ECO:0007669"/>
    <property type="project" value="TreeGrafter"/>
</dbReference>